<evidence type="ECO:0000313" key="1">
    <source>
        <dbReference type="EMBL" id="GFT97165.1"/>
    </source>
</evidence>
<name>A0A8X6PYZ4_NEPPI</name>
<feature type="non-terminal residue" evidence="1">
    <location>
        <position position="1"/>
    </location>
</feature>
<reference evidence="1" key="1">
    <citation type="submission" date="2020-08" db="EMBL/GenBank/DDBJ databases">
        <title>Multicomponent nature underlies the extraordinary mechanical properties of spider dragline silk.</title>
        <authorList>
            <person name="Kono N."/>
            <person name="Nakamura H."/>
            <person name="Mori M."/>
            <person name="Yoshida Y."/>
            <person name="Ohtoshi R."/>
            <person name="Malay A.D."/>
            <person name="Moran D.A.P."/>
            <person name="Tomita M."/>
            <person name="Numata K."/>
            <person name="Arakawa K."/>
        </authorList>
    </citation>
    <scope>NUCLEOTIDE SEQUENCE</scope>
</reference>
<protein>
    <submittedName>
        <fullName evidence="1">Uncharacterized protein</fullName>
    </submittedName>
</protein>
<dbReference type="AlphaFoldDB" id="A0A8X6PYZ4"/>
<comment type="caution">
    <text evidence="1">The sequence shown here is derived from an EMBL/GenBank/DDBJ whole genome shotgun (WGS) entry which is preliminary data.</text>
</comment>
<keyword evidence="2" id="KW-1185">Reference proteome</keyword>
<sequence>MFRFSEAYGTLLLPDSKSPEDGLGTGGMASIFPVADSIHVSLGFNGIFTSRDARDAPLVVSLLYEEDGKMQTITETSTTLAKAHP</sequence>
<accession>A0A8X6PYZ4</accession>
<evidence type="ECO:0000313" key="2">
    <source>
        <dbReference type="Proteomes" id="UP000887013"/>
    </source>
</evidence>
<proteinExistence type="predicted"/>
<organism evidence="1 2">
    <name type="scientific">Nephila pilipes</name>
    <name type="common">Giant wood spider</name>
    <name type="synonym">Nephila maculata</name>
    <dbReference type="NCBI Taxonomy" id="299642"/>
    <lineage>
        <taxon>Eukaryota</taxon>
        <taxon>Metazoa</taxon>
        <taxon>Ecdysozoa</taxon>
        <taxon>Arthropoda</taxon>
        <taxon>Chelicerata</taxon>
        <taxon>Arachnida</taxon>
        <taxon>Araneae</taxon>
        <taxon>Araneomorphae</taxon>
        <taxon>Entelegynae</taxon>
        <taxon>Araneoidea</taxon>
        <taxon>Nephilidae</taxon>
        <taxon>Nephila</taxon>
    </lineage>
</organism>
<dbReference type="EMBL" id="BMAW01122045">
    <property type="protein sequence ID" value="GFT97165.1"/>
    <property type="molecule type" value="Genomic_DNA"/>
</dbReference>
<dbReference type="Proteomes" id="UP000887013">
    <property type="component" value="Unassembled WGS sequence"/>
</dbReference>
<gene>
    <name evidence="1" type="ORF">NPIL_416331</name>
</gene>